<dbReference type="RefSeq" id="WP_026981165.1">
    <property type="nucleotide sequence ID" value="NZ_JRLW01000003.1"/>
</dbReference>
<dbReference type="Pfam" id="PF17164">
    <property type="entry name" value="DUF5122"/>
    <property type="match status" value="4"/>
</dbReference>
<dbReference type="NCBIfam" id="TIGR02608">
    <property type="entry name" value="delta_60_rpt"/>
    <property type="match status" value="5"/>
</dbReference>
<dbReference type="InterPro" id="IPR026444">
    <property type="entry name" value="Secre_tail"/>
</dbReference>
<comment type="caution">
    <text evidence="4">The sequence shown here is derived from an EMBL/GenBank/DDBJ whole genome shotgun (WGS) entry which is preliminary data.</text>
</comment>
<evidence type="ECO:0000313" key="4">
    <source>
        <dbReference type="EMBL" id="KGO90182.1"/>
    </source>
</evidence>
<dbReference type="Proteomes" id="UP000030121">
    <property type="component" value="Unassembled WGS sequence"/>
</dbReference>
<evidence type="ECO:0000256" key="2">
    <source>
        <dbReference type="SAM" id="SignalP"/>
    </source>
</evidence>
<dbReference type="InterPro" id="IPR036322">
    <property type="entry name" value="WD40_repeat_dom_sf"/>
</dbReference>
<dbReference type="EMBL" id="JRLW01000003">
    <property type="protein sequence ID" value="KGO90182.1"/>
    <property type="molecule type" value="Genomic_DNA"/>
</dbReference>
<protein>
    <recommendedName>
        <fullName evidence="3">Secretion system C-terminal sorting domain-containing protein</fullName>
    </recommendedName>
</protein>
<dbReference type="AlphaFoldDB" id="A0A0A2MC10"/>
<organism evidence="4 5">
    <name type="scientific">Flavobacterium suncheonense GH29-5 = DSM 17707</name>
    <dbReference type="NCBI Taxonomy" id="1121899"/>
    <lineage>
        <taxon>Bacteria</taxon>
        <taxon>Pseudomonadati</taxon>
        <taxon>Bacteroidota</taxon>
        <taxon>Flavobacteriia</taxon>
        <taxon>Flavobacteriales</taxon>
        <taxon>Flavobacteriaceae</taxon>
        <taxon>Flavobacterium</taxon>
    </lineage>
</organism>
<dbReference type="Pfam" id="PF18962">
    <property type="entry name" value="Por_Secre_tail"/>
    <property type="match status" value="1"/>
</dbReference>
<feature type="signal peptide" evidence="2">
    <location>
        <begin position="1"/>
        <end position="21"/>
    </location>
</feature>
<feature type="chain" id="PRO_5001991195" description="Secretion system C-terminal sorting domain-containing protein" evidence="2">
    <location>
        <begin position="22"/>
        <end position="527"/>
    </location>
</feature>
<feature type="domain" description="Secretion system C-terminal sorting" evidence="3">
    <location>
        <begin position="448"/>
        <end position="525"/>
    </location>
</feature>
<proteinExistence type="predicted"/>
<keyword evidence="5" id="KW-1185">Reference proteome</keyword>
<dbReference type="Gene3D" id="2.80.10.50">
    <property type="match status" value="3"/>
</dbReference>
<dbReference type="InterPro" id="IPR013431">
    <property type="entry name" value="Delta_60_rpt"/>
</dbReference>
<reference evidence="4 5" key="1">
    <citation type="submission" date="2013-09" db="EMBL/GenBank/DDBJ databases">
        <authorList>
            <person name="Zeng Z."/>
            <person name="Chen C."/>
        </authorList>
    </citation>
    <scope>NUCLEOTIDE SEQUENCE [LARGE SCALE GENOMIC DNA]</scope>
    <source>
        <strain evidence="4 5">GH29-5</strain>
    </source>
</reference>
<evidence type="ECO:0000256" key="1">
    <source>
        <dbReference type="ARBA" id="ARBA00022729"/>
    </source>
</evidence>
<evidence type="ECO:0000313" key="5">
    <source>
        <dbReference type="Proteomes" id="UP000030121"/>
    </source>
</evidence>
<gene>
    <name evidence="4" type="ORF">Q764_03735</name>
</gene>
<dbReference type="STRING" id="1121899.GCA_000430025_00127"/>
<evidence type="ECO:0000259" key="3">
    <source>
        <dbReference type="Pfam" id="PF18962"/>
    </source>
</evidence>
<name>A0A0A2MC10_9FLAO</name>
<dbReference type="SUPFAM" id="SSF50978">
    <property type="entry name" value="WD40 repeat-like"/>
    <property type="match status" value="1"/>
</dbReference>
<dbReference type="OrthoDB" id="9805017at2"/>
<sequence length="527" mass="58058">MNRVTFFFLTALFLYNNSTMAQNEYLDSQFGEDGKVLLDFNGYESQINALLLQPDGKTIVAGSYFNHGGFWKYYIDRFMANGAYDTAFGTNGRIINEFPGKPDFRCVRILEDAKILGCGIIYSSGSGFSQSFLVQYNSDGSLDLSFGNQGVVILPDSANEFLVKSAGKFFVVQQVINGVTNERKLLCYNSNGTLDLTFANNGFLDLTALLGTITVTDLELDNEGRLLLSGSLGDNSTFVSPTQGFIARFNQNGTLDSSFNTDGILNFNYDIKNIVKSINIYQDGKILCSVDSGYYDENYYPHNVYKIIRVDRNGNFDASFGTAGVIIRPFPESSLELQSDGKILIGFRNPIQVTDPVPRTTHELGITQLLPNGSIDIGFGQNGIITNSMLMAAGDVQARKLPNGKIMVGLTYGPDVMSTHPQSALFRFNAASALSGSEFEVKNNGFMVYPNPIRERLHLYFNLNQSEVLSVDLYDGNGRLVSNLLHQKSCLAGLHSEHLQLPPTLSDGLYVLKITSGRTVTNIKLIK</sequence>
<dbReference type="eggNOG" id="COG2931">
    <property type="taxonomic scope" value="Bacteria"/>
</dbReference>
<keyword evidence="1 2" id="KW-0732">Signal</keyword>
<dbReference type="NCBIfam" id="TIGR04183">
    <property type="entry name" value="Por_Secre_tail"/>
    <property type="match status" value="1"/>
</dbReference>
<accession>A0A0A2MC10</accession>